<dbReference type="EMBL" id="CM047906">
    <property type="protein sequence ID" value="KAJ0087361.1"/>
    <property type="molecule type" value="Genomic_DNA"/>
</dbReference>
<evidence type="ECO:0000313" key="2">
    <source>
        <dbReference type="Proteomes" id="UP001164250"/>
    </source>
</evidence>
<comment type="caution">
    <text evidence="1">The sequence shown here is derived from an EMBL/GenBank/DDBJ whole genome shotgun (WGS) entry which is preliminary data.</text>
</comment>
<accession>A0ACC1AL16</accession>
<sequence>MEGSTDNNFGYDERVKKEAPQLAALLKEMKEGLDAVGSKVQALITKVKENNYPTADGLSYLEAKHLLLLNYCQSIVYYLLRKAKGLSVEGHPVVRSLVEIRLFLEKIRPIDKKLQYQIQKLTSARISGSALGQLNLREKESDEPQKTEDLLRYRPNPDMLVSKIDMEDEDGDSLYKPPKFAPTSMDEDKMSRKERNALRKEKETLRQARQSTYMKELMDNLEGRPEEVRETVGTESRELTRYKERMEERARQEEELFTRAPLTKMEKKKMKHLKKSRNGLLGLTDSFFDEIKTLPIEDNGEQPTSMNNGRSGMGKLKKRKVYHLEQSQSFLFGLSTLLPE</sequence>
<gene>
    <name evidence="1" type="ORF">Patl1_08686</name>
</gene>
<evidence type="ECO:0000313" key="1">
    <source>
        <dbReference type="EMBL" id="KAJ0087361.1"/>
    </source>
</evidence>
<proteinExistence type="predicted"/>
<organism evidence="1 2">
    <name type="scientific">Pistacia atlantica</name>
    <dbReference type="NCBI Taxonomy" id="434234"/>
    <lineage>
        <taxon>Eukaryota</taxon>
        <taxon>Viridiplantae</taxon>
        <taxon>Streptophyta</taxon>
        <taxon>Embryophyta</taxon>
        <taxon>Tracheophyta</taxon>
        <taxon>Spermatophyta</taxon>
        <taxon>Magnoliopsida</taxon>
        <taxon>eudicotyledons</taxon>
        <taxon>Gunneridae</taxon>
        <taxon>Pentapetalae</taxon>
        <taxon>rosids</taxon>
        <taxon>malvids</taxon>
        <taxon>Sapindales</taxon>
        <taxon>Anacardiaceae</taxon>
        <taxon>Pistacia</taxon>
    </lineage>
</organism>
<reference evidence="2" key="1">
    <citation type="journal article" date="2023" name="G3 (Bethesda)">
        <title>Genome assembly and association tests identify interacting loci associated with vigor, precocity, and sex in interspecific pistachio rootstocks.</title>
        <authorList>
            <person name="Palmer W."/>
            <person name="Jacygrad E."/>
            <person name="Sagayaradj S."/>
            <person name="Cavanaugh K."/>
            <person name="Han R."/>
            <person name="Bertier L."/>
            <person name="Beede B."/>
            <person name="Kafkas S."/>
            <person name="Golino D."/>
            <person name="Preece J."/>
            <person name="Michelmore R."/>
        </authorList>
    </citation>
    <scope>NUCLEOTIDE SEQUENCE [LARGE SCALE GENOMIC DNA]</scope>
</reference>
<protein>
    <submittedName>
        <fullName evidence="1">Uncharacterized protein</fullName>
    </submittedName>
</protein>
<dbReference type="Proteomes" id="UP001164250">
    <property type="component" value="Chromosome 10"/>
</dbReference>
<keyword evidence="2" id="KW-1185">Reference proteome</keyword>
<name>A0ACC1AL16_9ROSI</name>